<comment type="caution">
    <text evidence="1">The sequence shown here is derived from an EMBL/GenBank/DDBJ whole genome shotgun (WGS) entry which is preliminary data.</text>
</comment>
<protein>
    <submittedName>
        <fullName evidence="1">Uncharacterized protein</fullName>
    </submittedName>
</protein>
<dbReference type="AlphaFoldDB" id="A0A9P6KZ00"/>
<evidence type="ECO:0000313" key="2">
    <source>
        <dbReference type="Proteomes" id="UP000740883"/>
    </source>
</evidence>
<reference evidence="1 2" key="1">
    <citation type="journal article" date="2020" name="Genome Biol. Evol.">
        <title>Comparative genomics of strictly vertically transmitted, feminizing microsporidia endosymbionts of amphipod crustaceans.</title>
        <authorList>
            <person name="Cormier A."/>
            <person name="Chebbi M.A."/>
            <person name="Giraud I."/>
            <person name="Wattier R."/>
            <person name="Teixeira M."/>
            <person name="Gilbert C."/>
            <person name="Rigaud T."/>
            <person name="Cordaux R."/>
        </authorList>
    </citation>
    <scope>NUCLEOTIDE SEQUENCE [LARGE SCALE GENOMIC DNA]</scope>
    <source>
        <strain evidence="1 2">Ou3-Ou53</strain>
    </source>
</reference>
<accession>A0A9P6KZ00</accession>
<evidence type="ECO:0000313" key="1">
    <source>
        <dbReference type="EMBL" id="KAF9762678.1"/>
    </source>
</evidence>
<organism evidence="1 2">
    <name type="scientific">Nosema granulosis</name>
    <dbReference type="NCBI Taxonomy" id="83296"/>
    <lineage>
        <taxon>Eukaryota</taxon>
        <taxon>Fungi</taxon>
        <taxon>Fungi incertae sedis</taxon>
        <taxon>Microsporidia</taxon>
        <taxon>Nosematidae</taxon>
        <taxon>Nosema</taxon>
    </lineage>
</organism>
<dbReference type="EMBL" id="SBJO01000145">
    <property type="protein sequence ID" value="KAF9762678.1"/>
    <property type="molecule type" value="Genomic_DNA"/>
</dbReference>
<dbReference type="Proteomes" id="UP000740883">
    <property type="component" value="Unassembled WGS sequence"/>
</dbReference>
<proteinExistence type="predicted"/>
<keyword evidence="2" id="KW-1185">Reference proteome</keyword>
<sequence length="99" mass="11445">MNLILDCMTGCKRLLYMIDKFVSLKLFISSTLKNIIFVTRFNECDMMKDIVVIFKVIKDALFGITSDEESLLTASFSFKYIFVSLVKTNTRLSVRLLQL</sequence>
<name>A0A9P6KZ00_9MICR</name>
<gene>
    <name evidence="1" type="ORF">NGRA_1840</name>
</gene>